<protein>
    <recommendedName>
        <fullName evidence="5">OPA3-like protein</fullName>
    </recommendedName>
</protein>
<dbReference type="PANTHER" id="PTHR12499:SF0">
    <property type="entry name" value="OPTIC ATROPHY 3 PROTEIN"/>
    <property type="match status" value="1"/>
</dbReference>
<keyword evidence="2" id="KW-0175">Coiled coil</keyword>
<evidence type="ECO:0000256" key="2">
    <source>
        <dbReference type="ARBA" id="ARBA00023054"/>
    </source>
</evidence>
<organism evidence="3 4">
    <name type="scientific">Stentor coeruleus</name>
    <dbReference type="NCBI Taxonomy" id="5963"/>
    <lineage>
        <taxon>Eukaryota</taxon>
        <taxon>Sar</taxon>
        <taxon>Alveolata</taxon>
        <taxon>Ciliophora</taxon>
        <taxon>Postciliodesmatophora</taxon>
        <taxon>Heterotrichea</taxon>
        <taxon>Heterotrichida</taxon>
        <taxon>Stentoridae</taxon>
        <taxon>Stentor</taxon>
    </lineage>
</organism>
<accession>A0A1R2C7N3</accession>
<evidence type="ECO:0000313" key="4">
    <source>
        <dbReference type="Proteomes" id="UP000187209"/>
    </source>
</evidence>
<dbReference type="EMBL" id="MPUH01000253">
    <property type="protein sequence ID" value="OMJ84945.1"/>
    <property type="molecule type" value="Genomic_DNA"/>
</dbReference>
<dbReference type="OrthoDB" id="305485at2759"/>
<gene>
    <name evidence="3" type="ORF">SteCoe_13853</name>
</gene>
<comment type="similarity">
    <text evidence="1">Belongs to the OPA3 family.</text>
</comment>
<comment type="caution">
    <text evidence="3">The sequence shown here is derived from an EMBL/GenBank/DDBJ whole genome shotgun (WGS) entry which is preliminary data.</text>
</comment>
<reference evidence="3 4" key="1">
    <citation type="submission" date="2016-11" db="EMBL/GenBank/DDBJ databases">
        <title>The macronuclear genome of Stentor coeruleus: a giant cell with tiny introns.</title>
        <authorList>
            <person name="Slabodnick M."/>
            <person name="Ruby J.G."/>
            <person name="Reiff S.B."/>
            <person name="Swart E.C."/>
            <person name="Gosai S."/>
            <person name="Prabakaran S."/>
            <person name="Witkowska E."/>
            <person name="Larue G.E."/>
            <person name="Fisher S."/>
            <person name="Freeman R.M."/>
            <person name="Gunawardena J."/>
            <person name="Chu W."/>
            <person name="Stover N.A."/>
            <person name="Gregory B.D."/>
            <person name="Nowacki M."/>
            <person name="Derisi J."/>
            <person name="Roy S.W."/>
            <person name="Marshall W.F."/>
            <person name="Sood P."/>
        </authorList>
    </citation>
    <scope>NUCLEOTIDE SEQUENCE [LARGE SCALE GENOMIC DNA]</scope>
    <source>
        <strain evidence="3">WM001</strain>
    </source>
</reference>
<dbReference type="GO" id="GO:0019216">
    <property type="term" value="P:regulation of lipid metabolic process"/>
    <property type="evidence" value="ECO:0007669"/>
    <property type="project" value="TreeGrafter"/>
</dbReference>
<name>A0A1R2C7N3_9CILI</name>
<dbReference type="AlphaFoldDB" id="A0A1R2C7N3"/>
<evidence type="ECO:0000256" key="1">
    <source>
        <dbReference type="ARBA" id="ARBA00007584"/>
    </source>
</evidence>
<dbReference type="Pfam" id="PF07047">
    <property type="entry name" value="OPA3"/>
    <property type="match status" value="1"/>
</dbReference>
<dbReference type="InterPro" id="IPR010754">
    <property type="entry name" value="OPA3-like"/>
</dbReference>
<evidence type="ECO:0000313" key="3">
    <source>
        <dbReference type="EMBL" id="OMJ84945.1"/>
    </source>
</evidence>
<dbReference type="GO" id="GO:0005739">
    <property type="term" value="C:mitochondrion"/>
    <property type="evidence" value="ECO:0007669"/>
    <property type="project" value="TreeGrafter"/>
</dbReference>
<dbReference type="PANTHER" id="PTHR12499">
    <property type="entry name" value="OPTIC ATROPHY 3 PROTEIN OPA3"/>
    <property type="match status" value="1"/>
</dbReference>
<evidence type="ECO:0008006" key="5">
    <source>
        <dbReference type="Google" id="ProtNLM"/>
    </source>
</evidence>
<dbReference type="Proteomes" id="UP000187209">
    <property type="component" value="Unassembled WGS sequence"/>
</dbReference>
<keyword evidence="4" id="KW-1185">Reference proteome</keyword>
<sequence length="166" mass="19159">MFTRPLSNYLKSSLKYKNDHHPLVRKSILSLGQLYHVLQIKIQRRIMNMSSSDTYVKPLSDEKALEQGAEFIGEILAYGTLFIWGVYEINKFSNDAKAKDDKQAAILEKIDERLDNLEKGKTDLLSKIHLKIEGLDTEYKKILEMAEKGINKQYCDESTDTEEDIL</sequence>
<proteinExistence type="inferred from homology"/>